<dbReference type="PANTHER" id="PTHR23236">
    <property type="entry name" value="EUKARYOTIC TRANSLATION INITIATION FACTOR 4B/4H"/>
    <property type="match status" value="1"/>
</dbReference>
<dbReference type="PANTHER" id="PTHR23236:SF2">
    <property type="entry name" value="EUKARYOTIC TRANSLATION INITIATION FACTOR 4B"/>
    <property type="match status" value="1"/>
</dbReference>
<dbReference type="GO" id="GO:0003723">
    <property type="term" value="F:RNA binding"/>
    <property type="evidence" value="ECO:0007669"/>
    <property type="project" value="UniProtKB-UniRule"/>
</dbReference>
<feature type="non-terminal residue" evidence="5">
    <location>
        <position position="1"/>
    </location>
</feature>
<name>A0A1B6DMX0_9HEMI</name>
<accession>A0A1B6DMX0</accession>
<evidence type="ECO:0000313" key="5">
    <source>
        <dbReference type="EMBL" id="JAS27024.1"/>
    </source>
</evidence>
<sequence length="576" mass="66106">LCNTFILSFLFPNLPFKMASGKKGKTKWKPVALNNIVDATAPVKSWADESDEIDTFADYGRKPAEKVVLPTAPRAARDIDNDLAIPKEPPYQAYISNLPYDVTEDELVNFFADFRLKNVRLPKEERMSSDRGKIKGFGYIEFEDRSEFIEALRLGDATLKGRRMKIEVAQEHDTNQGNRGRMMRDRGDFDRSTDWRAASRSDDRDGYRRNNRRDFGGSGFSRRDNEGGGFSDRSWDQKGSDRGGGFRDRDGDRGYRDGDRGGGFRDRDGDRGGGFRERDSERSWMRDRDSDRDRGFRDRDDRERSDFPSERSWRKEPDRDRDPPQELREPKTRPKLMLQPRTKPSEEKEIGDKTDELDKKKEIFGGAKPVDTAAREREIEERLSKQKEDRFEDSRSKPLKDTKEKVQTESDSSVANDSSQSHSSNLEPAPLPKDNPWSRRPPQEKNGRLSPQEDPERNKPLREDVSPTRESINEDSSSNDNQRKYQPPSRRQPASDQRRPKSKEDRGRGSGIQKGGERGPSKSSDVKSSGPSKTRDSRRDVDDVLKMPKFQEQKAPNFAVSNKFAFLDDSNENSAD</sequence>
<reference evidence="5" key="1">
    <citation type="submission" date="2015-12" db="EMBL/GenBank/DDBJ databases">
        <title>De novo transcriptome assembly of four potential Pierce s Disease insect vectors from Arizona vineyards.</title>
        <authorList>
            <person name="Tassone E.E."/>
        </authorList>
    </citation>
    <scope>NUCLEOTIDE SEQUENCE</scope>
</reference>
<feature type="compositionally biased region" description="Low complexity" evidence="3">
    <location>
        <begin position="410"/>
        <end position="424"/>
    </location>
</feature>
<dbReference type="Pfam" id="PF00076">
    <property type="entry name" value="RRM_1"/>
    <property type="match status" value="1"/>
</dbReference>
<gene>
    <name evidence="5" type="ORF">g.1231</name>
</gene>
<proteinExistence type="predicted"/>
<dbReference type="InterPro" id="IPR012677">
    <property type="entry name" value="Nucleotide-bd_a/b_plait_sf"/>
</dbReference>
<evidence type="ECO:0000259" key="4">
    <source>
        <dbReference type="PROSITE" id="PS50102"/>
    </source>
</evidence>
<dbReference type="SUPFAM" id="SSF54928">
    <property type="entry name" value="RNA-binding domain, RBD"/>
    <property type="match status" value="1"/>
</dbReference>
<feature type="domain" description="RRM" evidence="4">
    <location>
        <begin position="91"/>
        <end position="171"/>
    </location>
</feature>
<evidence type="ECO:0000256" key="3">
    <source>
        <dbReference type="SAM" id="MobiDB-lite"/>
    </source>
</evidence>
<feature type="region of interest" description="Disordered" evidence="3">
    <location>
        <begin position="167"/>
        <end position="558"/>
    </location>
</feature>
<feature type="compositionally biased region" description="Basic and acidic residues" evidence="3">
    <location>
        <begin position="373"/>
        <end position="408"/>
    </location>
</feature>
<feature type="compositionally biased region" description="Basic and acidic residues" evidence="3">
    <location>
        <begin position="496"/>
        <end position="508"/>
    </location>
</feature>
<dbReference type="EMBL" id="GEDC01010274">
    <property type="protein sequence ID" value="JAS27024.1"/>
    <property type="molecule type" value="Transcribed_RNA"/>
</dbReference>
<keyword evidence="1 2" id="KW-0694">RNA-binding</keyword>
<feature type="compositionally biased region" description="Basic and acidic residues" evidence="3">
    <location>
        <begin position="343"/>
        <end position="363"/>
    </location>
</feature>
<feature type="compositionally biased region" description="Basic and acidic residues" evidence="3">
    <location>
        <begin position="182"/>
        <end position="226"/>
    </location>
</feature>
<protein>
    <recommendedName>
        <fullName evidence="4">RRM domain-containing protein</fullName>
    </recommendedName>
</protein>
<dbReference type="AlphaFoldDB" id="A0A1B6DMX0"/>
<dbReference type="Gene3D" id="3.30.70.330">
    <property type="match status" value="1"/>
</dbReference>
<evidence type="ECO:0000256" key="2">
    <source>
        <dbReference type="PROSITE-ProRule" id="PRU00176"/>
    </source>
</evidence>
<dbReference type="SMART" id="SM00360">
    <property type="entry name" value="RRM"/>
    <property type="match status" value="1"/>
</dbReference>
<dbReference type="PROSITE" id="PS50102">
    <property type="entry name" value="RRM"/>
    <property type="match status" value="1"/>
</dbReference>
<feature type="compositionally biased region" description="Low complexity" evidence="3">
    <location>
        <begin position="521"/>
        <end position="532"/>
    </location>
</feature>
<feature type="compositionally biased region" description="Basic and acidic residues" evidence="3">
    <location>
        <begin position="233"/>
        <end position="332"/>
    </location>
</feature>
<dbReference type="InterPro" id="IPR000504">
    <property type="entry name" value="RRM_dom"/>
</dbReference>
<organism evidence="5">
    <name type="scientific">Clastoptera arizonana</name>
    <name type="common">Arizona spittle bug</name>
    <dbReference type="NCBI Taxonomy" id="38151"/>
    <lineage>
        <taxon>Eukaryota</taxon>
        <taxon>Metazoa</taxon>
        <taxon>Ecdysozoa</taxon>
        <taxon>Arthropoda</taxon>
        <taxon>Hexapoda</taxon>
        <taxon>Insecta</taxon>
        <taxon>Pterygota</taxon>
        <taxon>Neoptera</taxon>
        <taxon>Paraneoptera</taxon>
        <taxon>Hemiptera</taxon>
        <taxon>Auchenorrhyncha</taxon>
        <taxon>Cercopoidea</taxon>
        <taxon>Clastopteridae</taxon>
        <taxon>Clastoptera</taxon>
    </lineage>
</organism>
<feature type="compositionally biased region" description="Basic and acidic residues" evidence="3">
    <location>
        <begin position="454"/>
        <end position="467"/>
    </location>
</feature>
<dbReference type="InterPro" id="IPR035979">
    <property type="entry name" value="RBD_domain_sf"/>
</dbReference>
<feature type="compositionally biased region" description="Basic and acidic residues" evidence="3">
    <location>
        <begin position="533"/>
        <end position="552"/>
    </location>
</feature>
<evidence type="ECO:0000256" key="1">
    <source>
        <dbReference type="ARBA" id="ARBA00022884"/>
    </source>
</evidence>